<comment type="caution">
    <text evidence="15">The sequence shown here is derived from an EMBL/GenBank/DDBJ whole genome shotgun (WGS) entry which is preliminary data.</text>
</comment>
<dbReference type="PROSITE" id="PS50216">
    <property type="entry name" value="DHHC"/>
    <property type="match status" value="1"/>
</dbReference>
<keyword evidence="8 11" id="KW-0449">Lipoprotein</keyword>
<evidence type="ECO:0000256" key="11">
    <source>
        <dbReference type="HAMAP-Rule" id="MF_03199"/>
    </source>
</evidence>
<keyword evidence="16" id="KW-1185">Reference proteome</keyword>
<dbReference type="Pfam" id="PF01529">
    <property type="entry name" value="DHHC"/>
    <property type="match status" value="1"/>
</dbReference>
<keyword evidence="2 11" id="KW-0808">Transferase</keyword>
<evidence type="ECO:0000256" key="9">
    <source>
        <dbReference type="ARBA" id="ARBA00023315"/>
    </source>
</evidence>
<evidence type="ECO:0000313" key="15">
    <source>
        <dbReference type="EMBL" id="KAF5312131.1"/>
    </source>
</evidence>
<protein>
    <recommendedName>
        <fullName evidence="11">Palmitoyltransferase PFA4</fullName>
        <ecNumber evidence="11">2.3.1.225</ecNumber>
    </recommendedName>
    <alternativeName>
        <fullName evidence="11">Protein S-acyltransferase</fullName>
        <shortName evidence="11">PAT</shortName>
    </alternativeName>
    <alternativeName>
        <fullName evidence="11">Protein fatty acyltransferase 4</fullName>
    </alternativeName>
</protein>
<dbReference type="InterPro" id="IPR039859">
    <property type="entry name" value="PFA4/ZDH16/20/ERF2-like"/>
</dbReference>
<keyword evidence="4 11" id="KW-0256">Endoplasmic reticulum</keyword>
<dbReference type="EMBL" id="JAACJJ010000056">
    <property type="protein sequence ID" value="KAF5312131.1"/>
    <property type="molecule type" value="Genomic_DNA"/>
</dbReference>
<dbReference type="HAMAP" id="MF_03199">
    <property type="entry name" value="DHHC_PAT_PFA4"/>
    <property type="match status" value="1"/>
</dbReference>
<keyword evidence="9 11" id="KW-0012">Acyltransferase</keyword>
<evidence type="ECO:0000256" key="7">
    <source>
        <dbReference type="ARBA" id="ARBA00023139"/>
    </source>
</evidence>
<feature type="transmembrane region" description="Helical" evidence="11 12">
    <location>
        <begin position="141"/>
        <end position="161"/>
    </location>
</feature>
<evidence type="ECO:0000256" key="12">
    <source>
        <dbReference type="RuleBase" id="RU079119"/>
    </source>
</evidence>
<reference evidence="15 16" key="1">
    <citation type="journal article" date="2020" name="ISME J.">
        <title>Uncovering the hidden diversity of litter-decomposition mechanisms in mushroom-forming fungi.</title>
        <authorList>
            <person name="Floudas D."/>
            <person name="Bentzer J."/>
            <person name="Ahren D."/>
            <person name="Johansson T."/>
            <person name="Persson P."/>
            <person name="Tunlid A."/>
        </authorList>
    </citation>
    <scope>NUCLEOTIDE SEQUENCE [LARGE SCALE GENOMIC DNA]</scope>
    <source>
        <strain evidence="15 16">CBS 101986</strain>
    </source>
</reference>
<accession>A0A8H5ETS8</accession>
<dbReference type="Proteomes" id="UP000567179">
    <property type="component" value="Unassembled WGS sequence"/>
</dbReference>
<keyword evidence="3 11" id="KW-0812">Transmembrane</keyword>
<keyword evidence="7 11" id="KW-0564">Palmitate</keyword>
<comment type="subcellular location">
    <subcellularLocation>
        <location evidence="11">Endoplasmic reticulum membrane</location>
        <topology evidence="11">Multi-pass membrane protein</topology>
    </subcellularLocation>
    <subcellularLocation>
        <location evidence="1">Membrane</location>
        <topology evidence="1">Multi-pass membrane protein</topology>
    </subcellularLocation>
</comment>
<dbReference type="InterPro" id="IPR033682">
    <property type="entry name" value="PFA4"/>
</dbReference>
<evidence type="ECO:0000256" key="3">
    <source>
        <dbReference type="ARBA" id="ARBA00022692"/>
    </source>
</evidence>
<dbReference type="InterPro" id="IPR001594">
    <property type="entry name" value="Palmitoyltrfase_DHHC"/>
</dbReference>
<dbReference type="GO" id="GO:0019706">
    <property type="term" value="F:protein-cysteine S-palmitoyltransferase activity"/>
    <property type="evidence" value="ECO:0007669"/>
    <property type="project" value="UniProtKB-UniRule"/>
</dbReference>
<comment type="similarity">
    <text evidence="11">Belongs to the DHHC palmitoyltransferase family. PFA4 subfamily.</text>
</comment>
<dbReference type="EC" id="2.3.1.225" evidence="11"/>
<evidence type="ECO:0000256" key="6">
    <source>
        <dbReference type="ARBA" id="ARBA00023136"/>
    </source>
</evidence>
<evidence type="ECO:0000256" key="4">
    <source>
        <dbReference type="ARBA" id="ARBA00022824"/>
    </source>
</evidence>
<evidence type="ECO:0000256" key="13">
    <source>
        <dbReference type="SAM" id="MobiDB-lite"/>
    </source>
</evidence>
<comment type="function">
    <text evidence="11">Mediates the reversible addition of palmitate to target proteins, thereby regulating their membrane association and biological function.</text>
</comment>
<dbReference type="AlphaFoldDB" id="A0A8H5ETS8"/>
<comment type="domain">
    <text evidence="11 12">The DHHC domain is required for palmitoyltransferase activity.</text>
</comment>
<dbReference type="PANTHER" id="PTHR12246">
    <property type="entry name" value="PALMITOYLTRANSFERASE ZDHHC16"/>
    <property type="match status" value="1"/>
</dbReference>
<evidence type="ECO:0000256" key="5">
    <source>
        <dbReference type="ARBA" id="ARBA00022989"/>
    </source>
</evidence>
<feature type="region of interest" description="Disordered" evidence="13">
    <location>
        <begin position="267"/>
        <end position="375"/>
    </location>
</feature>
<feature type="active site" description="S-palmitoyl cysteine intermediate" evidence="11">
    <location>
        <position position="123"/>
    </location>
</feature>
<feature type="compositionally biased region" description="Basic and acidic residues" evidence="13">
    <location>
        <begin position="345"/>
        <end position="365"/>
    </location>
</feature>
<feature type="domain" description="Palmitoyltransferase DHHC" evidence="14">
    <location>
        <begin position="91"/>
        <end position="217"/>
    </location>
</feature>
<comment type="catalytic activity">
    <reaction evidence="10 11 12">
        <text>L-cysteinyl-[protein] + hexadecanoyl-CoA = S-hexadecanoyl-L-cysteinyl-[protein] + CoA</text>
        <dbReference type="Rhea" id="RHEA:36683"/>
        <dbReference type="Rhea" id="RHEA-COMP:10131"/>
        <dbReference type="Rhea" id="RHEA-COMP:11032"/>
        <dbReference type="ChEBI" id="CHEBI:29950"/>
        <dbReference type="ChEBI" id="CHEBI:57287"/>
        <dbReference type="ChEBI" id="CHEBI:57379"/>
        <dbReference type="ChEBI" id="CHEBI:74151"/>
        <dbReference type="EC" id="2.3.1.225"/>
    </reaction>
</comment>
<feature type="transmembrane region" description="Helical" evidence="11 12">
    <location>
        <begin position="181"/>
        <end position="203"/>
    </location>
</feature>
<evidence type="ECO:0000256" key="10">
    <source>
        <dbReference type="ARBA" id="ARBA00048048"/>
    </source>
</evidence>
<name>A0A8H5ETS8_9AGAR</name>
<organism evidence="15 16">
    <name type="scientific">Psilocybe cf. subviscida</name>
    <dbReference type="NCBI Taxonomy" id="2480587"/>
    <lineage>
        <taxon>Eukaryota</taxon>
        <taxon>Fungi</taxon>
        <taxon>Dikarya</taxon>
        <taxon>Basidiomycota</taxon>
        <taxon>Agaricomycotina</taxon>
        <taxon>Agaricomycetes</taxon>
        <taxon>Agaricomycetidae</taxon>
        <taxon>Agaricales</taxon>
        <taxon>Agaricineae</taxon>
        <taxon>Strophariaceae</taxon>
        <taxon>Psilocybe</taxon>
    </lineage>
</organism>
<sequence length="429" mass="49655">MHPFWGRLIVNFVLCLISFIAYSSQIFIIWPWYGSELSVELIQLLLPFNIFVGLLLWNYFLCVFVDPGRVPKGWKPDTHADGYEIKKLTGAPRFCRMCDAYKPPRSHHCRTCNRCVLRMDHHCPWINNCVGHYNYGHFIRFLFFVDIACSYHLIMVTRRVFSAMDNGYWDEPSTVELVMIILNYVACVPVLLSVGIFSIYHLYSLARNSTTIEGWEKDKRSYMVKKGAAREIKSAYDLGVRRNIRAVLGDNVLMWCCPTRPPGTGLRYDLKNSDGEMIAPPNPVEYSSSEEGRDNTQNRSPWTFEDEGLNPALRPSNTQLRDSQRRRRRSANQLPGASAVPPYHPDYEPPHNDTHSDEGSDDRYSVDNVNGYPRRLRKGSEGVEILPENREEMLQRYLRELGEEPGRYVRYIPQVDDEDSASDLDHKDQ</sequence>
<dbReference type="GO" id="GO:0005789">
    <property type="term" value="C:endoplasmic reticulum membrane"/>
    <property type="evidence" value="ECO:0007669"/>
    <property type="project" value="UniProtKB-SubCell"/>
</dbReference>
<feature type="transmembrane region" description="Helical" evidence="11 12">
    <location>
        <begin position="45"/>
        <end position="65"/>
    </location>
</feature>
<dbReference type="OrthoDB" id="331948at2759"/>
<evidence type="ECO:0000256" key="8">
    <source>
        <dbReference type="ARBA" id="ARBA00023288"/>
    </source>
</evidence>
<gene>
    <name evidence="11" type="primary">PFA4</name>
    <name evidence="15" type="ORF">D9619_002607</name>
</gene>
<evidence type="ECO:0000313" key="16">
    <source>
        <dbReference type="Proteomes" id="UP000567179"/>
    </source>
</evidence>
<keyword evidence="6 11" id="KW-0472">Membrane</keyword>
<feature type="transmembrane region" description="Helical" evidence="11 12">
    <location>
        <begin position="12"/>
        <end position="33"/>
    </location>
</feature>
<proteinExistence type="inferred from homology"/>
<evidence type="ECO:0000259" key="14">
    <source>
        <dbReference type="Pfam" id="PF01529"/>
    </source>
</evidence>
<keyword evidence="5 11" id="KW-1133">Transmembrane helix</keyword>
<evidence type="ECO:0000256" key="1">
    <source>
        <dbReference type="ARBA" id="ARBA00004141"/>
    </source>
</evidence>
<evidence type="ECO:0000256" key="2">
    <source>
        <dbReference type="ARBA" id="ARBA00022679"/>
    </source>
</evidence>